<dbReference type="InterPro" id="IPR027417">
    <property type="entry name" value="P-loop_NTPase"/>
</dbReference>
<evidence type="ECO:0000256" key="3">
    <source>
        <dbReference type="ARBA" id="ARBA00022840"/>
    </source>
</evidence>
<evidence type="ECO:0000256" key="1">
    <source>
        <dbReference type="ARBA" id="ARBA00006611"/>
    </source>
</evidence>
<dbReference type="AlphaFoldDB" id="A0A5E4VQI3"/>
<feature type="domain" description="Bacterial type II secretion system protein E" evidence="4">
    <location>
        <begin position="89"/>
        <end position="267"/>
    </location>
</feature>
<comment type="similarity">
    <text evidence="1">Belongs to the GSP E family.</text>
</comment>
<accession>A0A5E4VQI3</accession>
<dbReference type="GO" id="GO:0016887">
    <property type="term" value="F:ATP hydrolysis activity"/>
    <property type="evidence" value="ECO:0007669"/>
    <property type="project" value="TreeGrafter"/>
</dbReference>
<gene>
    <name evidence="5" type="ORF">PCE31107_02802</name>
</gene>
<reference evidence="5 6" key="1">
    <citation type="submission" date="2019-08" db="EMBL/GenBank/DDBJ databases">
        <authorList>
            <person name="Peeters C."/>
        </authorList>
    </citation>
    <scope>NUCLEOTIDE SEQUENCE [LARGE SCALE GENOMIC DNA]</scope>
    <source>
        <strain evidence="5 6">LMG 31107</strain>
    </source>
</reference>
<evidence type="ECO:0000313" key="5">
    <source>
        <dbReference type="EMBL" id="VVE14213.1"/>
    </source>
</evidence>
<dbReference type="GO" id="GO:0005886">
    <property type="term" value="C:plasma membrane"/>
    <property type="evidence" value="ECO:0007669"/>
    <property type="project" value="TreeGrafter"/>
</dbReference>
<keyword evidence="2" id="KW-0547">Nucleotide-binding</keyword>
<proteinExistence type="inferred from homology"/>
<evidence type="ECO:0000313" key="6">
    <source>
        <dbReference type="Proteomes" id="UP000396788"/>
    </source>
</evidence>
<dbReference type="Gene3D" id="3.30.450.90">
    <property type="match status" value="1"/>
</dbReference>
<dbReference type="InterPro" id="IPR001482">
    <property type="entry name" value="T2SS/T4SS_dom"/>
</dbReference>
<protein>
    <submittedName>
        <fullName evidence="5">Conjugal transfer protein</fullName>
    </submittedName>
</protein>
<dbReference type="CDD" id="cd01130">
    <property type="entry name" value="VirB11-like_ATPase"/>
    <property type="match status" value="1"/>
</dbReference>
<evidence type="ECO:0000256" key="2">
    <source>
        <dbReference type="ARBA" id="ARBA00022741"/>
    </source>
</evidence>
<dbReference type="RefSeq" id="WP_150609169.1">
    <property type="nucleotide sequence ID" value="NZ_CABPRY010000006.1"/>
</dbReference>
<dbReference type="Pfam" id="PF00437">
    <property type="entry name" value="T2SSE"/>
    <property type="match status" value="1"/>
</dbReference>
<dbReference type="GO" id="GO:0005524">
    <property type="term" value="F:ATP binding"/>
    <property type="evidence" value="ECO:0007669"/>
    <property type="project" value="UniProtKB-KW"/>
</dbReference>
<organism evidence="5 6">
    <name type="scientific">Pandoraea cepalis</name>
    <dbReference type="NCBI Taxonomy" id="2508294"/>
    <lineage>
        <taxon>Bacteria</taxon>
        <taxon>Pseudomonadati</taxon>
        <taxon>Pseudomonadota</taxon>
        <taxon>Betaproteobacteria</taxon>
        <taxon>Burkholderiales</taxon>
        <taxon>Burkholderiaceae</taxon>
        <taxon>Pandoraea</taxon>
    </lineage>
</organism>
<sequence>MSEKAHVMEVLRKNLEPLNSLFEDPLVNEVMVNAGGIVYAERAGEMIFIEDAGLKDVQIESAIVALAKSVNENVQANSAKTFISASVENLRIAGALAPASHGGPSLCIRKHQQGGKRPNLGQLVERGMLTQQQADWLTDLFVTDKKNIMVGGPTGSGKTTLANALCMCIPAYERVISVEDSLELEPELKHHVRLLTNASKGVTAQLAVQHTLRSRPDRLILGETRGSETFDLIRAFNSGHDGSLSTVHASSAEDMLYVLEMLYQMSLPPDASLSPDAVRGYIARAVHVCVHVTRSVEQGDDGKFNYVRRVGEIIRVKGVENGKYVVESIC</sequence>
<dbReference type="PANTHER" id="PTHR30258">
    <property type="entry name" value="TYPE II SECRETION SYSTEM PROTEIN GSPE-RELATED"/>
    <property type="match status" value="1"/>
</dbReference>
<dbReference type="PANTHER" id="PTHR30258:SF3">
    <property type="entry name" value="SLL1921 PROTEIN"/>
    <property type="match status" value="1"/>
</dbReference>
<dbReference type="SUPFAM" id="SSF52540">
    <property type="entry name" value="P-loop containing nucleoside triphosphate hydrolases"/>
    <property type="match status" value="1"/>
</dbReference>
<dbReference type="EMBL" id="CABPRY010000006">
    <property type="protein sequence ID" value="VVE14213.1"/>
    <property type="molecule type" value="Genomic_DNA"/>
</dbReference>
<dbReference type="Proteomes" id="UP000396788">
    <property type="component" value="Unassembled WGS sequence"/>
</dbReference>
<keyword evidence="3" id="KW-0067">ATP-binding</keyword>
<dbReference type="Gene3D" id="3.40.50.300">
    <property type="entry name" value="P-loop containing nucleotide triphosphate hydrolases"/>
    <property type="match status" value="1"/>
</dbReference>
<evidence type="ECO:0000259" key="4">
    <source>
        <dbReference type="Pfam" id="PF00437"/>
    </source>
</evidence>
<name>A0A5E4VQI3_9BURK</name>